<dbReference type="RefSeq" id="WP_258882911.1">
    <property type="nucleotide sequence ID" value="NZ_CP090065.1"/>
</dbReference>
<dbReference type="AlphaFoldDB" id="A0AAE9NLX8"/>
<dbReference type="KEGG" id="ppoo:LW347_16585"/>
<dbReference type="Proteomes" id="UP001059272">
    <property type="component" value="Chromosome"/>
</dbReference>
<evidence type="ECO:0000313" key="1">
    <source>
        <dbReference type="EMBL" id="MEQ9939892.1"/>
    </source>
</evidence>
<name>A0AAE9NLX8_9GAMM</name>
<sequence length="213" mass="24874">MTQYSDIERQAGAMILSQLKMFNEAAVVFENQIDGAFWKGFDQCFDRFLKDKNWKGEAEYEQKEYSWLAPKSWEQITDVPKYYFETHTTTVSDVDYILAVITGVSTEQANFGFRFKVNIDLFGGKRKFTEFVKNINPLHREQLRSLGFDDLANGEFFFPVLLNANQLAECWQEYGYFPADHEIFSPLNNAMEKLIDAIPFFDEIFSSSFKNDE</sequence>
<gene>
    <name evidence="1" type="ORF">ABRQ07_20170</name>
    <name evidence="2" type="ORF">LW347_16585</name>
</gene>
<reference evidence="2" key="1">
    <citation type="submission" date="2021-12" db="EMBL/GenBank/DDBJ databases">
        <title>Genome sequence of novel Pectobacterium sp. causing blackleg.</title>
        <authorList>
            <person name="Wang J."/>
        </authorList>
    </citation>
    <scope>NUCLEOTIDE SEQUENCE</scope>
    <source>
        <strain evidence="2">BY21311</strain>
    </source>
</reference>
<evidence type="ECO:0000313" key="3">
    <source>
        <dbReference type="Proteomes" id="UP001059272"/>
    </source>
</evidence>
<dbReference type="EMBL" id="CP090065">
    <property type="protein sequence ID" value="UVO07470.1"/>
    <property type="molecule type" value="Genomic_DNA"/>
</dbReference>
<evidence type="ECO:0000313" key="4">
    <source>
        <dbReference type="Proteomes" id="UP001463408"/>
    </source>
</evidence>
<protein>
    <submittedName>
        <fullName evidence="2">Uncharacterized protein</fullName>
    </submittedName>
</protein>
<keyword evidence="4" id="KW-1185">Reference proteome</keyword>
<reference evidence="1 4" key="2">
    <citation type="submission" date="2024-06" db="EMBL/GenBank/DDBJ databases">
        <title>Pangenomics to understand the prophage dynamics in the radiating lineages of P. brasiliense.</title>
        <authorList>
            <person name="Pardeshi L.A."/>
            <person name="Van Duivenbode I."/>
            <person name="Jonkheer E.M."/>
            <person name="Pel M.J.C."/>
            <person name="Kupczok A."/>
            <person name="De Ridder D."/>
            <person name="Smit S."/>
            <person name="Van Der Lee T.J."/>
        </authorList>
    </citation>
    <scope>NUCLEOTIDE SEQUENCE [LARGE SCALE GENOMIC DNA]</scope>
    <source>
        <strain evidence="1 4">PD 8607</strain>
    </source>
</reference>
<proteinExistence type="predicted"/>
<dbReference type="EMBL" id="JBEHEF010000031">
    <property type="protein sequence ID" value="MEQ9939892.1"/>
    <property type="molecule type" value="Genomic_DNA"/>
</dbReference>
<dbReference type="Proteomes" id="UP001463408">
    <property type="component" value="Unassembled WGS sequence"/>
</dbReference>
<accession>A0AAE9NLX8</accession>
<organism evidence="2 3">
    <name type="scientific">Pectobacterium polonicum</name>
    <dbReference type="NCBI Taxonomy" id="2485124"/>
    <lineage>
        <taxon>Bacteria</taxon>
        <taxon>Pseudomonadati</taxon>
        <taxon>Pseudomonadota</taxon>
        <taxon>Gammaproteobacteria</taxon>
        <taxon>Enterobacterales</taxon>
        <taxon>Pectobacteriaceae</taxon>
        <taxon>Pectobacterium</taxon>
    </lineage>
</organism>
<evidence type="ECO:0000313" key="2">
    <source>
        <dbReference type="EMBL" id="UVO07470.1"/>
    </source>
</evidence>